<proteinExistence type="predicted"/>
<protein>
    <submittedName>
        <fullName evidence="1">Uncharacterized protein</fullName>
    </submittedName>
</protein>
<dbReference type="Proteomes" id="UP001359559">
    <property type="component" value="Unassembled WGS sequence"/>
</dbReference>
<accession>A0AAN9JMU2</accession>
<reference evidence="1 2" key="1">
    <citation type="submission" date="2024-01" db="EMBL/GenBank/DDBJ databases">
        <title>The genomes of 5 underutilized Papilionoideae crops provide insights into root nodulation and disease resistance.</title>
        <authorList>
            <person name="Yuan L."/>
        </authorList>
    </citation>
    <scope>NUCLEOTIDE SEQUENCE [LARGE SCALE GENOMIC DNA]</scope>
    <source>
        <strain evidence="1">LY-2023</strain>
        <tissue evidence="1">Leaf</tissue>
    </source>
</reference>
<evidence type="ECO:0000313" key="1">
    <source>
        <dbReference type="EMBL" id="KAK7301106.1"/>
    </source>
</evidence>
<comment type="caution">
    <text evidence="1">The sequence shown here is derived from an EMBL/GenBank/DDBJ whole genome shotgun (WGS) entry which is preliminary data.</text>
</comment>
<evidence type="ECO:0000313" key="2">
    <source>
        <dbReference type="Proteomes" id="UP001359559"/>
    </source>
</evidence>
<sequence>MASFRVAFQFETLFISQSRITVLKFSVEVGEIFQVSDLECEILNKVRDKEREREKSVRTTTGRRVVCFEV</sequence>
<name>A0AAN9JMU2_CLITE</name>
<dbReference type="AlphaFoldDB" id="A0AAN9JMU2"/>
<gene>
    <name evidence="1" type="ORF">RJT34_11966</name>
</gene>
<organism evidence="1 2">
    <name type="scientific">Clitoria ternatea</name>
    <name type="common">Butterfly pea</name>
    <dbReference type="NCBI Taxonomy" id="43366"/>
    <lineage>
        <taxon>Eukaryota</taxon>
        <taxon>Viridiplantae</taxon>
        <taxon>Streptophyta</taxon>
        <taxon>Embryophyta</taxon>
        <taxon>Tracheophyta</taxon>
        <taxon>Spermatophyta</taxon>
        <taxon>Magnoliopsida</taxon>
        <taxon>eudicotyledons</taxon>
        <taxon>Gunneridae</taxon>
        <taxon>Pentapetalae</taxon>
        <taxon>rosids</taxon>
        <taxon>fabids</taxon>
        <taxon>Fabales</taxon>
        <taxon>Fabaceae</taxon>
        <taxon>Papilionoideae</taxon>
        <taxon>50 kb inversion clade</taxon>
        <taxon>NPAAA clade</taxon>
        <taxon>indigoferoid/millettioid clade</taxon>
        <taxon>Phaseoleae</taxon>
        <taxon>Clitoria</taxon>
    </lineage>
</organism>
<keyword evidence="2" id="KW-1185">Reference proteome</keyword>
<dbReference type="EMBL" id="JAYKXN010000003">
    <property type="protein sequence ID" value="KAK7301106.1"/>
    <property type="molecule type" value="Genomic_DNA"/>
</dbReference>